<organism evidence="1 2">
    <name type="scientific">Trichogramma brassicae</name>
    <dbReference type="NCBI Taxonomy" id="86971"/>
    <lineage>
        <taxon>Eukaryota</taxon>
        <taxon>Metazoa</taxon>
        <taxon>Ecdysozoa</taxon>
        <taxon>Arthropoda</taxon>
        <taxon>Hexapoda</taxon>
        <taxon>Insecta</taxon>
        <taxon>Pterygota</taxon>
        <taxon>Neoptera</taxon>
        <taxon>Endopterygota</taxon>
        <taxon>Hymenoptera</taxon>
        <taxon>Apocrita</taxon>
        <taxon>Proctotrupomorpha</taxon>
        <taxon>Chalcidoidea</taxon>
        <taxon>Trichogrammatidae</taxon>
        <taxon>Trichogramma</taxon>
    </lineage>
</organism>
<reference evidence="1 2" key="1">
    <citation type="submission" date="2020-02" db="EMBL/GenBank/DDBJ databases">
        <authorList>
            <person name="Ferguson B K."/>
        </authorList>
    </citation>
    <scope>NUCLEOTIDE SEQUENCE [LARGE SCALE GENOMIC DNA]</scope>
</reference>
<dbReference type="Proteomes" id="UP000479190">
    <property type="component" value="Unassembled WGS sequence"/>
</dbReference>
<name>A0A6H5IUR7_9HYME</name>
<dbReference type="AlphaFoldDB" id="A0A6H5IUR7"/>
<evidence type="ECO:0000313" key="2">
    <source>
        <dbReference type="Proteomes" id="UP000479190"/>
    </source>
</evidence>
<keyword evidence="2" id="KW-1185">Reference proteome</keyword>
<protein>
    <submittedName>
        <fullName evidence="1">Uncharacterized protein</fullName>
    </submittedName>
</protein>
<dbReference type="EMBL" id="CADCXV010001052">
    <property type="protein sequence ID" value="CAB0040790.1"/>
    <property type="molecule type" value="Genomic_DNA"/>
</dbReference>
<sequence length="236" mass="26441">MSNVTRTPILRSLRVAAAILVGRAQLTHTQSHARDRQSRRPITSQITLKLTPVFRRLGVGSAPLLGSKLALVGRASISCVRRRCVPLPTSGRRCQIVYARVHYFTQACTSPAGRPASRARIITSPCGRSCLTANYLTSTYNHWPLWAISHTYLSYTARLPVRRGSGHDFVICIEKKKHHDCSNLYVSCVRATSLASPFRYFLDYACAARISRSVSRVREEGFEPRLCCTKHPKNSR</sequence>
<gene>
    <name evidence="1" type="ORF">TBRA_LOCUS12484</name>
</gene>
<proteinExistence type="predicted"/>
<accession>A0A6H5IUR7</accession>
<evidence type="ECO:0000313" key="1">
    <source>
        <dbReference type="EMBL" id="CAB0040790.1"/>
    </source>
</evidence>